<evidence type="ECO:0000256" key="5">
    <source>
        <dbReference type="ARBA" id="ARBA00023295"/>
    </source>
</evidence>
<protein>
    <recommendedName>
        <fullName evidence="8">Xylan alpha-1,2-glucuronidase</fullName>
        <ecNumber evidence="8">3.2.1.131</ecNumber>
    </recommendedName>
</protein>
<dbReference type="InterPro" id="IPR029018">
    <property type="entry name" value="Hex-like_dom2"/>
</dbReference>
<evidence type="ECO:0000256" key="3">
    <source>
        <dbReference type="ARBA" id="ARBA00022801"/>
    </source>
</evidence>
<feature type="domain" description="Alpha glucuronidase N-terminal" evidence="10">
    <location>
        <begin position="30"/>
        <end position="151"/>
    </location>
</feature>
<sequence length="726" mass="82969">MKSTLKKTTLLCFLFTLGTAFSQSVADYDLWLSYSEITDQKLSDEYRAHTRSIAFLGNSETLTVAQEELHLGLRNMLGEASFQMDADPNRATLIVGTKDQLHATIKDRLIQDLEQVGREGFVIRTMEQKGKNVLVISANTDMGILYGVFRLLALMGQHQELDKISLVDAPQIDLRMLNHWDNLDRTVERGYAGASIWNWQKLPEYIDQRYIDYARANASIGINAVSLTNVNANALILTTMYLEKVQALAEVFRPYGIKVYLTARFSAPIEIGGLDTADPLNQNVQQWWNKKATEIYALIPDFGGFLVKANSEGQPGPQNYDRNHVDGANMMAKALKPYDGNVIWRAFVYSEHDADDRAKQAYSEFIPYDGQFMDNVLVQTKNGAIDFQPREPFHPMFGAMPKTSQIIEFQITQEYLGFSTHLVFLPKLFEEVLDSDTYRKGEGSTVAKAMDGSLYDKKMTGMVGVANIGSDLNWTGHPFAQANWYGFGRLAWNPYLDAETIADEWLRLTYSNEDAFVNPMKQLLIDSREAVVNYMNPLGLHHIFDTNHHYGPGPWVSELGRPEWNPTYYHNADENGIGFDRTIEGSNAVAQYAEPLQSRWNKPKTTPEKYLLWFHHLPWDYVLENGDTLWDGIALKYQEGVDQVGKMISTWEKMKPYVSKERHSEVQMLLNIQLKEANWWRDACLLYFQTFSNRDLPDGVEKPTQSLDYFKSLKFPFAPGIRPQWD</sequence>
<evidence type="ECO:0000256" key="7">
    <source>
        <dbReference type="PIRNR" id="PIRNR029900"/>
    </source>
</evidence>
<evidence type="ECO:0000256" key="2">
    <source>
        <dbReference type="ARBA" id="ARBA00022651"/>
    </source>
</evidence>
<dbReference type="EC" id="3.2.1.131" evidence="8"/>
<keyword evidence="2 7" id="KW-0858">Xylan degradation</keyword>
<dbReference type="Gene3D" id="3.30.379.10">
    <property type="entry name" value="Chitobiase/beta-hexosaminidase domain 2-like"/>
    <property type="match status" value="1"/>
</dbReference>
<dbReference type="GO" id="GO:0016787">
    <property type="term" value="F:hydrolase activity"/>
    <property type="evidence" value="ECO:0007669"/>
    <property type="project" value="UniProtKB-KW"/>
</dbReference>
<dbReference type="Pfam" id="PF07488">
    <property type="entry name" value="Glyco_hydro_67M"/>
    <property type="match status" value="1"/>
</dbReference>
<keyword evidence="4 8" id="KW-0119">Carbohydrate metabolism</keyword>
<dbReference type="InterPro" id="IPR011100">
    <property type="entry name" value="Glyco_hydro_67_cat"/>
</dbReference>
<dbReference type="Pfam" id="PF07477">
    <property type="entry name" value="Glyco_hydro_67C"/>
    <property type="match status" value="1"/>
</dbReference>
<dbReference type="InterPro" id="IPR011395">
    <property type="entry name" value="Glyco_hydro_67_aGlcAse"/>
</dbReference>
<dbReference type="InterPro" id="IPR011099">
    <property type="entry name" value="Glyco_hydro_67_C"/>
</dbReference>
<dbReference type="SUPFAM" id="SSF51445">
    <property type="entry name" value="(Trans)glycosidases"/>
    <property type="match status" value="1"/>
</dbReference>
<organism evidence="13 14">
    <name type="scientific">Maribacter cobaltidurans</name>
    <dbReference type="NCBI Taxonomy" id="1178778"/>
    <lineage>
        <taxon>Bacteria</taxon>
        <taxon>Pseudomonadati</taxon>
        <taxon>Bacteroidota</taxon>
        <taxon>Flavobacteriia</taxon>
        <taxon>Flavobacteriales</taxon>
        <taxon>Flavobacteriaceae</taxon>
        <taxon>Maribacter</taxon>
    </lineage>
</organism>
<comment type="similarity">
    <text evidence="1 7 8">Belongs to the glycosyl hydrolase 67 family.</text>
</comment>
<proteinExistence type="inferred from homology"/>
<keyword evidence="9" id="KW-0732">Signal</keyword>
<reference evidence="13 14" key="1">
    <citation type="submission" date="2024-01" db="EMBL/GenBank/DDBJ databases">
        <title>Maribacter spp. originated from different algae showed divergent polysaccharides utilization ability.</title>
        <authorList>
            <person name="Wang H."/>
            <person name="Wu Y."/>
        </authorList>
    </citation>
    <scope>NUCLEOTIDE SEQUENCE [LARGE SCALE GENOMIC DNA]</scope>
    <source>
        <strain evidence="13 14">PR1</strain>
    </source>
</reference>
<dbReference type="Gene3D" id="3.90.1330.10">
    <property type="entry name" value="Alpha-glucuronidase, C-terminal domain"/>
    <property type="match status" value="1"/>
</dbReference>
<evidence type="ECO:0000259" key="11">
    <source>
        <dbReference type="Pfam" id="PF07477"/>
    </source>
</evidence>
<evidence type="ECO:0000256" key="1">
    <source>
        <dbReference type="ARBA" id="ARBA00008833"/>
    </source>
</evidence>
<dbReference type="SUPFAM" id="SSF55545">
    <property type="entry name" value="beta-N-acetylhexosaminidase-like domain"/>
    <property type="match status" value="1"/>
</dbReference>
<keyword evidence="14" id="KW-1185">Reference proteome</keyword>
<accession>A0ABU7IPF2</accession>
<keyword evidence="3 7" id="KW-0378">Hydrolase</keyword>
<dbReference type="Proteomes" id="UP001356308">
    <property type="component" value="Unassembled WGS sequence"/>
</dbReference>
<comment type="caution">
    <text evidence="13">The sequence shown here is derived from an EMBL/GenBank/DDBJ whole genome shotgun (WGS) entry which is preliminary data.</text>
</comment>
<evidence type="ECO:0000313" key="13">
    <source>
        <dbReference type="EMBL" id="MEE1974830.1"/>
    </source>
</evidence>
<evidence type="ECO:0000256" key="9">
    <source>
        <dbReference type="SAM" id="SignalP"/>
    </source>
</evidence>
<evidence type="ECO:0000313" key="14">
    <source>
        <dbReference type="Proteomes" id="UP001356308"/>
    </source>
</evidence>
<feature type="chain" id="PRO_5046591284" description="Xylan alpha-1,2-glucuronidase" evidence="9">
    <location>
        <begin position="23"/>
        <end position="726"/>
    </location>
</feature>
<dbReference type="InterPro" id="IPR005154">
    <property type="entry name" value="Glyco_hydro_67_aGlcAse_N"/>
</dbReference>
<dbReference type="PANTHER" id="PTHR39207:SF1">
    <property type="entry name" value="ALPHA-GLUCURONIDASE A"/>
    <property type="match status" value="1"/>
</dbReference>
<keyword evidence="6 8" id="KW-0624">Polysaccharide degradation</keyword>
<evidence type="ECO:0000256" key="8">
    <source>
        <dbReference type="RuleBase" id="RU361198"/>
    </source>
</evidence>
<comment type="subunit">
    <text evidence="8">Homodimer.</text>
</comment>
<evidence type="ECO:0000256" key="6">
    <source>
        <dbReference type="ARBA" id="ARBA00023326"/>
    </source>
</evidence>
<feature type="domain" description="Glycosyl hydrolase family 67 C-terminal" evidence="11">
    <location>
        <begin position="475"/>
        <end position="699"/>
    </location>
</feature>
<evidence type="ECO:0000259" key="10">
    <source>
        <dbReference type="Pfam" id="PF03648"/>
    </source>
</evidence>
<dbReference type="PANTHER" id="PTHR39207">
    <property type="entry name" value="ALPHA-GLUCURONIDASE A"/>
    <property type="match status" value="1"/>
</dbReference>
<feature type="signal peptide" evidence="9">
    <location>
        <begin position="1"/>
        <end position="22"/>
    </location>
</feature>
<comment type="catalytic activity">
    <reaction evidence="8">
        <text>Hydrolysis of (1-&gt;2)-alpha-D-(4-O-methyl)glucuronosyl links in the main chain of hardwood xylans.</text>
        <dbReference type="EC" id="3.2.1.131"/>
    </reaction>
</comment>
<dbReference type="InterPro" id="IPR037054">
    <property type="entry name" value="A-glucoronidase_C_sf"/>
</dbReference>
<gene>
    <name evidence="13" type="ORF">V1I91_02030</name>
</gene>
<dbReference type="Gene3D" id="3.20.20.80">
    <property type="entry name" value="Glycosidases"/>
    <property type="match status" value="1"/>
</dbReference>
<dbReference type="InterPro" id="IPR017853">
    <property type="entry name" value="GH"/>
</dbReference>
<name>A0ABU7IPF2_9FLAO</name>
<evidence type="ECO:0000256" key="4">
    <source>
        <dbReference type="ARBA" id="ARBA00023277"/>
    </source>
</evidence>
<dbReference type="RefSeq" id="WP_272649659.1">
    <property type="nucleotide sequence ID" value="NZ_JAZDDG010000001.1"/>
</dbReference>
<dbReference type="PIRSF" id="PIRSF029900">
    <property type="entry name" value="Alpha-glucuronds"/>
    <property type="match status" value="1"/>
</dbReference>
<keyword evidence="5 7" id="KW-0326">Glycosidase</keyword>
<evidence type="ECO:0000259" key="12">
    <source>
        <dbReference type="Pfam" id="PF07488"/>
    </source>
</evidence>
<feature type="domain" description="Glycosyl hydrolase family 67 catalytic" evidence="12">
    <location>
        <begin position="156"/>
        <end position="474"/>
    </location>
</feature>
<dbReference type="EMBL" id="JAZDDG010000001">
    <property type="protein sequence ID" value="MEE1974830.1"/>
    <property type="molecule type" value="Genomic_DNA"/>
</dbReference>
<dbReference type="Pfam" id="PF03648">
    <property type="entry name" value="Glyco_hydro_67N"/>
    <property type="match status" value="1"/>
</dbReference>